<dbReference type="PANTHER" id="PTHR43737:SF1">
    <property type="entry name" value="DUF1501 DOMAIN-CONTAINING PROTEIN"/>
    <property type="match status" value="1"/>
</dbReference>
<organism evidence="2 3">
    <name type="scientific">Maliponia aquimaris</name>
    <dbReference type="NCBI Taxonomy" id="1673631"/>
    <lineage>
        <taxon>Bacteria</taxon>
        <taxon>Pseudomonadati</taxon>
        <taxon>Pseudomonadota</taxon>
        <taxon>Alphaproteobacteria</taxon>
        <taxon>Rhodobacterales</taxon>
        <taxon>Paracoccaceae</taxon>
        <taxon>Maliponia</taxon>
    </lineage>
</organism>
<evidence type="ECO:0008006" key="4">
    <source>
        <dbReference type="Google" id="ProtNLM"/>
    </source>
</evidence>
<feature type="chain" id="PRO_5012285814" description="Sulfatase" evidence="1">
    <location>
        <begin position="30"/>
        <end position="407"/>
    </location>
</feature>
<accession>A0A238KVT5</accession>
<feature type="signal peptide" evidence="1">
    <location>
        <begin position="1"/>
        <end position="29"/>
    </location>
</feature>
<dbReference type="InterPro" id="IPR006311">
    <property type="entry name" value="TAT_signal"/>
</dbReference>
<dbReference type="NCBIfam" id="TIGR01409">
    <property type="entry name" value="TAT_signal_seq"/>
    <property type="match status" value="1"/>
</dbReference>
<dbReference type="InterPro" id="IPR019546">
    <property type="entry name" value="TAT_signal_bac_arc"/>
</dbReference>
<dbReference type="Pfam" id="PF07394">
    <property type="entry name" value="DUF1501"/>
    <property type="match status" value="1"/>
</dbReference>
<evidence type="ECO:0000313" key="3">
    <source>
        <dbReference type="Proteomes" id="UP000207598"/>
    </source>
</evidence>
<evidence type="ECO:0000256" key="1">
    <source>
        <dbReference type="SAM" id="SignalP"/>
    </source>
</evidence>
<dbReference type="AlphaFoldDB" id="A0A238KVT5"/>
<dbReference type="EMBL" id="FXYF01000010">
    <property type="protein sequence ID" value="SMX46905.1"/>
    <property type="molecule type" value="Genomic_DNA"/>
</dbReference>
<gene>
    <name evidence="2" type="ORF">MAA8898_03555</name>
</gene>
<name>A0A238KVT5_9RHOB</name>
<protein>
    <recommendedName>
        <fullName evidence="4">Sulfatase</fullName>
    </recommendedName>
</protein>
<dbReference type="PROSITE" id="PS51318">
    <property type="entry name" value="TAT"/>
    <property type="match status" value="1"/>
</dbReference>
<dbReference type="OrthoDB" id="9779968at2"/>
<dbReference type="Proteomes" id="UP000207598">
    <property type="component" value="Unassembled WGS sequence"/>
</dbReference>
<reference evidence="2 3" key="1">
    <citation type="submission" date="2017-05" db="EMBL/GenBank/DDBJ databases">
        <authorList>
            <person name="Song R."/>
            <person name="Chenine A.L."/>
            <person name="Ruprecht R.M."/>
        </authorList>
    </citation>
    <scope>NUCLEOTIDE SEQUENCE [LARGE SCALE GENOMIC DNA]</scope>
    <source>
        <strain evidence="2 3">CECT 8898</strain>
    </source>
</reference>
<sequence>MDRRAFLTRSAALGCSLAASPLVTPVSFAAAPGEGRLVVIILRGGMDGLGVVTPYGDPDFAALGRPAVDLAGGKAFDLDGRFALNGALAPLMPLWTAGELAFAHAVSTPYRNKRSHFDGQDLLEAGVPHTDAPLPGDGWLNRLLQQLPGATGQTAYAVGSDPFRILSGPAPASRWTPEANLRLSPQAIRLTEMVMQSDPAMASALASAFALAGSDGDSLAFSGDPGEMMAAARSDMLPGKDQQRPGRVLAQFTADRLREEARIACYSLTGWDTHTVQERNLGRALSQLSDSVLTLKDGLGPHWGTTAVVAVTEFGRTARWNGSGGTDHGTAGAMLLAGGALRGGRVIADWPGLNEAALFQGRDLMPARDLRAHLGWLMRGLFGVGTDALERAVFPGLDLGDDPGLLS</sequence>
<dbReference type="RefSeq" id="WP_094022329.1">
    <property type="nucleotide sequence ID" value="NZ_FXYF01000010.1"/>
</dbReference>
<dbReference type="PANTHER" id="PTHR43737">
    <property type="entry name" value="BLL7424 PROTEIN"/>
    <property type="match status" value="1"/>
</dbReference>
<keyword evidence="3" id="KW-1185">Reference proteome</keyword>
<proteinExistence type="predicted"/>
<evidence type="ECO:0000313" key="2">
    <source>
        <dbReference type="EMBL" id="SMX46905.1"/>
    </source>
</evidence>
<dbReference type="InterPro" id="IPR010869">
    <property type="entry name" value="DUF1501"/>
</dbReference>
<keyword evidence="1" id="KW-0732">Signal</keyword>